<dbReference type="PROSITE" id="PS51318">
    <property type="entry name" value="TAT"/>
    <property type="match status" value="1"/>
</dbReference>
<accession>A0A9X2E241</accession>
<feature type="non-terminal residue" evidence="3">
    <location>
        <position position="220"/>
    </location>
</feature>
<dbReference type="EMBL" id="JAMRYM010000151">
    <property type="protein sequence ID" value="MCM6764406.1"/>
    <property type="molecule type" value="Genomic_DNA"/>
</dbReference>
<organism evidence="3 4">
    <name type="scientific">Rathayibacter rubneri</name>
    <dbReference type="NCBI Taxonomy" id="2950106"/>
    <lineage>
        <taxon>Bacteria</taxon>
        <taxon>Bacillati</taxon>
        <taxon>Actinomycetota</taxon>
        <taxon>Actinomycetes</taxon>
        <taxon>Micrococcales</taxon>
        <taxon>Microbacteriaceae</taxon>
        <taxon>Rathayibacter</taxon>
    </lineage>
</organism>
<name>A0A9X2E241_9MICO</name>
<feature type="signal peptide" evidence="2">
    <location>
        <begin position="1"/>
        <end position="30"/>
    </location>
</feature>
<dbReference type="Gene3D" id="2.60.40.10">
    <property type="entry name" value="Immunoglobulins"/>
    <property type="match status" value="1"/>
</dbReference>
<comment type="caution">
    <text evidence="3">The sequence shown here is derived from an EMBL/GenBank/DDBJ whole genome shotgun (WGS) entry which is preliminary data.</text>
</comment>
<feature type="compositionally biased region" description="Low complexity" evidence="1">
    <location>
        <begin position="200"/>
        <end position="209"/>
    </location>
</feature>
<evidence type="ECO:0000313" key="4">
    <source>
        <dbReference type="Proteomes" id="UP001155240"/>
    </source>
</evidence>
<dbReference type="GO" id="GO:0005975">
    <property type="term" value="P:carbohydrate metabolic process"/>
    <property type="evidence" value="ECO:0007669"/>
    <property type="project" value="UniProtKB-ARBA"/>
</dbReference>
<protein>
    <recommendedName>
        <fullName evidence="5">Bacterial Ig-like domain-containing protein</fullName>
    </recommendedName>
</protein>
<feature type="chain" id="PRO_5040905532" description="Bacterial Ig-like domain-containing protein" evidence="2">
    <location>
        <begin position="31"/>
        <end position="220"/>
    </location>
</feature>
<feature type="compositionally biased region" description="Pro residues" evidence="1">
    <location>
        <begin position="168"/>
        <end position="181"/>
    </location>
</feature>
<dbReference type="Proteomes" id="UP001155240">
    <property type="component" value="Unassembled WGS sequence"/>
</dbReference>
<dbReference type="InterPro" id="IPR006311">
    <property type="entry name" value="TAT_signal"/>
</dbReference>
<evidence type="ECO:0000256" key="2">
    <source>
        <dbReference type="SAM" id="SignalP"/>
    </source>
</evidence>
<keyword evidence="2" id="KW-0732">Signal</keyword>
<feature type="compositionally biased region" description="Pro residues" evidence="1">
    <location>
        <begin position="143"/>
        <end position="159"/>
    </location>
</feature>
<gene>
    <name evidence="3" type="ORF">NB037_18490</name>
</gene>
<dbReference type="InterPro" id="IPR013783">
    <property type="entry name" value="Ig-like_fold"/>
</dbReference>
<proteinExistence type="predicted"/>
<feature type="region of interest" description="Disordered" evidence="1">
    <location>
        <begin position="140"/>
        <end position="220"/>
    </location>
</feature>
<evidence type="ECO:0008006" key="5">
    <source>
        <dbReference type="Google" id="ProtNLM"/>
    </source>
</evidence>
<sequence>MTHQEGRRGRLGTVLVLALVAAAFTAPGSAALAPASAASAAGDTVKPIVSFLAPTRGSVLSGTTVFQASAKDDVAVTQLSFWEGAKRLGYGVAGADGWTLPVDTRSFPEGSHVFVAKARDAAGNIGSSASVTVTVSQAAAPAAPTPSAPAPTPSAPAPDPSASEPTTTPAPPTATPSPPAASPTAPAPSATAPAPPVASPTPTSAAPTPSASPLPTTGPP</sequence>
<feature type="compositionally biased region" description="Low complexity" evidence="1">
    <location>
        <begin position="182"/>
        <end position="192"/>
    </location>
</feature>
<reference evidence="3" key="1">
    <citation type="submission" date="2022-06" db="EMBL/GenBank/DDBJ databases">
        <title>Whole genome shotgun sequencing (WGS) of Rathayibacter sp. ZW T2_19, isolated from stored onions (Allium cepa).</title>
        <authorList>
            <person name="Stoll D.A."/>
            <person name="Huch M."/>
        </authorList>
    </citation>
    <scope>NUCLEOTIDE SEQUENCE</scope>
    <source>
        <strain evidence="3">ZW T2_19</strain>
    </source>
</reference>
<evidence type="ECO:0000313" key="3">
    <source>
        <dbReference type="EMBL" id="MCM6764406.1"/>
    </source>
</evidence>
<feature type="compositionally biased region" description="Pro residues" evidence="1">
    <location>
        <begin position="210"/>
        <end position="220"/>
    </location>
</feature>
<dbReference type="AlphaFoldDB" id="A0A9X2E241"/>
<evidence type="ECO:0000256" key="1">
    <source>
        <dbReference type="SAM" id="MobiDB-lite"/>
    </source>
</evidence>
<dbReference type="PRINTS" id="PR01217">
    <property type="entry name" value="PRICHEXTENSN"/>
</dbReference>
<keyword evidence="4" id="KW-1185">Reference proteome</keyword>